<dbReference type="Proteomes" id="UP000218288">
    <property type="component" value="Chromosome"/>
</dbReference>
<gene>
    <name evidence="1" type="ORF">MPPM_0786</name>
</gene>
<evidence type="ECO:0000313" key="1">
    <source>
        <dbReference type="EMBL" id="BAU89391.1"/>
    </source>
</evidence>
<reference evidence="1 2" key="1">
    <citation type="journal article" date="2016" name="Genome Announc.">
        <title>Complete Genome Sequence of Methylobacterium populi P-1M, Isolated from Pink-Pigmented Household Biofilm.</title>
        <authorList>
            <person name="Morohoshi T."/>
            <person name="Ikeda T."/>
        </authorList>
    </citation>
    <scope>NUCLEOTIDE SEQUENCE [LARGE SCALE GENOMIC DNA]</scope>
    <source>
        <strain evidence="1 2">P-1M</strain>
    </source>
</reference>
<accession>A0A160PD39</accession>
<dbReference type="AlphaFoldDB" id="A0A160PD39"/>
<name>A0A160PD39_9HYPH</name>
<proteinExistence type="predicted"/>
<evidence type="ECO:0000313" key="2">
    <source>
        <dbReference type="Proteomes" id="UP000218288"/>
    </source>
</evidence>
<organism evidence="1 2">
    <name type="scientific">Methylorubrum populi</name>
    <dbReference type="NCBI Taxonomy" id="223967"/>
    <lineage>
        <taxon>Bacteria</taxon>
        <taxon>Pseudomonadati</taxon>
        <taxon>Pseudomonadota</taxon>
        <taxon>Alphaproteobacteria</taxon>
        <taxon>Hyphomicrobiales</taxon>
        <taxon>Methylobacteriaceae</taxon>
        <taxon>Methylorubrum</taxon>
    </lineage>
</organism>
<sequence length="79" mass="8616">MRLSPARGAWSEIADMESGVKDVERYGLILQHLAESPFALEGSELHLVADLLKAHGQKLAQQWNAALAVAVRCEGRSCD</sequence>
<dbReference type="EMBL" id="AP014809">
    <property type="protein sequence ID" value="BAU89391.1"/>
    <property type="molecule type" value="Genomic_DNA"/>
</dbReference>
<protein>
    <submittedName>
        <fullName evidence="1">Uncharacterized protein</fullName>
    </submittedName>
</protein>